<dbReference type="Proteomes" id="UP000792457">
    <property type="component" value="Unassembled WGS sequence"/>
</dbReference>
<dbReference type="InterPro" id="IPR051982">
    <property type="entry name" value="CiliaryAsmbly_MitoImport"/>
</dbReference>
<evidence type="ECO:0000313" key="9">
    <source>
        <dbReference type="Proteomes" id="UP000792457"/>
    </source>
</evidence>
<evidence type="ECO:0000256" key="3">
    <source>
        <dbReference type="ARBA" id="ARBA00022737"/>
    </source>
</evidence>
<evidence type="ECO:0000256" key="1">
    <source>
        <dbReference type="ARBA" id="ARBA00004496"/>
    </source>
</evidence>
<evidence type="ECO:0000256" key="4">
    <source>
        <dbReference type="ARBA" id="ARBA00022803"/>
    </source>
</evidence>
<sequence length="608" mass="69629">MTSEDMIEEESSRVKEKLLKKYDIPVENLSYEYIKKCEDVKELEKIIKILRSGEEGQYPDLLQSAENRLKGVCPSNRLLIKPEPICTPSSLTADDRNKLSSEMSLWSDEMKEKEALLKGAGELQSPTFPPIRNHVDNSVEKKTESGNKCSIKSLDYEAWEKYDPDKEILNMEIEEEIKKEEYSRNKQAKPVNNSEEPIPMDYENYSETEKQFFAKQEKDRGNECYKAGQYEEATEFYTKSINILPNVTAYNNRAIANLKLEKYGEVITDCNEVLRVEPQNVKALFRRGRAHQFEGRLNEAMEDFIQVLEVDPTITSAKSSVSELKKKLEETSEGKPKKARMVVEDMKSFEEELKSIKIFDKKGYANTSPKPNVTAETGKSSIHIANKYSNQGNKSQAIIEGKKKQKQLIEEKVCDNRMLGCSSVDSRNVKKSPPRDMPTINDEDSASSKGEMCDDALSRNRVGVTSPCDNSEEKPMEVCESNEEEMLLESPVTPYDFLRIWNQLSEEKTFVKHARLLKRIQPSNLSRVIGTELDGYMLSAMLNSLKLHFDNEEEVLQYLVSISNLPRFKAMWTSLSAQDIEVVKELFSHLGKSGKYEVKEELKMAYLL</sequence>
<feature type="region of interest" description="Disordered" evidence="6">
    <location>
        <begin position="423"/>
        <end position="453"/>
    </location>
</feature>
<dbReference type="EMBL" id="KZ308286">
    <property type="protein sequence ID" value="KAG8226545.1"/>
    <property type="molecule type" value="Genomic_DNA"/>
</dbReference>
<proteinExistence type="predicted"/>
<organism evidence="8 9">
    <name type="scientific">Ladona fulva</name>
    <name type="common">Scarce chaser dragonfly</name>
    <name type="synonym">Libellula fulva</name>
    <dbReference type="NCBI Taxonomy" id="123851"/>
    <lineage>
        <taxon>Eukaryota</taxon>
        <taxon>Metazoa</taxon>
        <taxon>Ecdysozoa</taxon>
        <taxon>Arthropoda</taxon>
        <taxon>Hexapoda</taxon>
        <taxon>Insecta</taxon>
        <taxon>Pterygota</taxon>
        <taxon>Palaeoptera</taxon>
        <taxon>Odonata</taxon>
        <taxon>Epiprocta</taxon>
        <taxon>Anisoptera</taxon>
        <taxon>Libelluloidea</taxon>
        <taxon>Libellulidae</taxon>
        <taxon>Ladona</taxon>
    </lineage>
</organism>
<dbReference type="PROSITE" id="PS50005">
    <property type="entry name" value="TPR"/>
    <property type="match status" value="2"/>
</dbReference>
<evidence type="ECO:0000256" key="5">
    <source>
        <dbReference type="PROSITE-ProRule" id="PRU00339"/>
    </source>
</evidence>
<evidence type="ECO:0000256" key="2">
    <source>
        <dbReference type="ARBA" id="ARBA00022490"/>
    </source>
</evidence>
<feature type="repeat" description="TPR" evidence="5">
    <location>
        <begin position="214"/>
        <end position="247"/>
    </location>
</feature>
<reference evidence="8" key="2">
    <citation type="submission" date="2017-10" db="EMBL/GenBank/DDBJ databases">
        <title>Ladona fulva Genome sequencing and assembly.</title>
        <authorList>
            <person name="Murali S."/>
            <person name="Richards S."/>
            <person name="Bandaranaike D."/>
            <person name="Bellair M."/>
            <person name="Blankenburg K."/>
            <person name="Chao H."/>
            <person name="Dinh H."/>
            <person name="Doddapaneni H."/>
            <person name="Dugan-Rocha S."/>
            <person name="Elkadiri S."/>
            <person name="Gnanaolivu R."/>
            <person name="Hernandez B."/>
            <person name="Skinner E."/>
            <person name="Javaid M."/>
            <person name="Lee S."/>
            <person name="Li M."/>
            <person name="Ming W."/>
            <person name="Munidasa M."/>
            <person name="Muniz J."/>
            <person name="Nguyen L."/>
            <person name="Hughes D."/>
            <person name="Osuji N."/>
            <person name="Pu L.-L."/>
            <person name="Puazo M."/>
            <person name="Qu C."/>
            <person name="Quiroz J."/>
            <person name="Raj R."/>
            <person name="Weissenberger G."/>
            <person name="Xin Y."/>
            <person name="Zou X."/>
            <person name="Han Y."/>
            <person name="Worley K."/>
            <person name="Muzny D."/>
            <person name="Gibbs R."/>
        </authorList>
    </citation>
    <scope>NUCLEOTIDE SEQUENCE</scope>
    <source>
        <strain evidence="8">Sampled in the wild</strain>
    </source>
</reference>
<evidence type="ECO:0000256" key="6">
    <source>
        <dbReference type="SAM" id="MobiDB-lite"/>
    </source>
</evidence>
<dbReference type="Pfam" id="PF13877">
    <property type="entry name" value="RPAP3_C"/>
    <property type="match status" value="1"/>
</dbReference>
<dbReference type="OrthoDB" id="2942533at2759"/>
<keyword evidence="9" id="KW-1185">Reference proteome</keyword>
<dbReference type="InterPro" id="IPR025986">
    <property type="entry name" value="RPAP3-like_C"/>
</dbReference>
<gene>
    <name evidence="8" type="ORF">J437_LFUL007886</name>
</gene>
<dbReference type="GO" id="GO:0005739">
    <property type="term" value="C:mitochondrion"/>
    <property type="evidence" value="ECO:0007669"/>
    <property type="project" value="TreeGrafter"/>
</dbReference>
<feature type="repeat" description="TPR" evidence="5">
    <location>
        <begin position="281"/>
        <end position="314"/>
    </location>
</feature>
<name>A0A8K0K3B7_LADFU</name>
<dbReference type="SMART" id="SM00028">
    <property type="entry name" value="TPR"/>
    <property type="match status" value="3"/>
</dbReference>
<evidence type="ECO:0000313" key="8">
    <source>
        <dbReference type="EMBL" id="KAG8226545.1"/>
    </source>
</evidence>
<reference evidence="8" key="1">
    <citation type="submission" date="2013-04" db="EMBL/GenBank/DDBJ databases">
        <authorList>
            <person name="Qu J."/>
            <person name="Murali S.C."/>
            <person name="Bandaranaike D."/>
            <person name="Bellair M."/>
            <person name="Blankenburg K."/>
            <person name="Chao H."/>
            <person name="Dinh H."/>
            <person name="Doddapaneni H."/>
            <person name="Downs B."/>
            <person name="Dugan-Rocha S."/>
            <person name="Elkadiri S."/>
            <person name="Gnanaolivu R.D."/>
            <person name="Hernandez B."/>
            <person name="Javaid M."/>
            <person name="Jayaseelan J.C."/>
            <person name="Lee S."/>
            <person name="Li M."/>
            <person name="Ming W."/>
            <person name="Munidasa M."/>
            <person name="Muniz J."/>
            <person name="Nguyen L."/>
            <person name="Ongeri F."/>
            <person name="Osuji N."/>
            <person name="Pu L.-L."/>
            <person name="Puazo M."/>
            <person name="Qu C."/>
            <person name="Quiroz J."/>
            <person name="Raj R."/>
            <person name="Weissenberger G."/>
            <person name="Xin Y."/>
            <person name="Zou X."/>
            <person name="Han Y."/>
            <person name="Richards S."/>
            <person name="Worley K."/>
            <person name="Muzny D."/>
            <person name="Gibbs R."/>
        </authorList>
    </citation>
    <scope>NUCLEOTIDE SEQUENCE</scope>
    <source>
        <strain evidence="8">Sampled in the wild</strain>
    </source>
</reference>
<protein>
    <recommendedName>
        <fullName evidence="7">RNA-polymerase II-associated protein 3-like C-terminal domain-containing protein</fullName>
    </recommendedName>
</protein>
<dbReference type="SUPFAM" id="SSF48452">
    <property type="entry name" value="TPR-like"/>
    <property type="match status" value="1"/>
</dbReference>
<comment type="subcellular location">
    <subcellularLocation>
        <location evidence="1">Cytoplasm</location>
    </subcellularLocation>
</comment>
<dbReference type="GO" id="GO:0006626">
    <property type="term" value="P:protein targeting to mitochondrion"/>
    <property type="evidence" value="ECO:0007669"/>
    <property type="project" value="TreeGrafter"/>
</dbReference>
<dbReference type="PANTHER" id="PTHR45984:SF1">
    <property type="entry name" value="SPAG1 AXONEMAL DYNEIN ASSEMBLY FACTOR"/>
    <property type="match status" value="1"/>
</dbReference>
<dbReference type="Gene3D" id="1.25.40.10">
    <property type="entry name" value="Tetratricopeptide repeat domain"/>
    <property type="match status" value="1"/>
</dbReference>
<dbReference type="InterPro" id="IPR019734">
    <property type="entry name" value="TPR_rpt"/>
</dbReference>
<comment type="caution">
    <text evidence="8">The sequence shown here is derived from an EMBL/GenBank/DDBJ whole genome shotgun (WGS) entry which is preliminary data.</text>
</comment>
<keyword evidence="4 5" id="KW-0802">TPR repeat</keyword>
<feature type="domain" description="RNA-polymerase II-associated protein 3-like C-terminal" evidence="7">
    <location>
        <begin position="491"/>
        <end position="579"/>
    </location>
</feature>
<keyword evidence="3" id="KW-0677">Repeat</keyword>
<dbReference type="AlphaFoldDB" id="A0A8K0K3B7"/>
<dbReference type="Pfam" id="PF13181">
    <property type="entry name" value="TPR_8"/>
    <property type="match status" value="1"/>
</dbReference>
<keyword evidence="2" id="KW-0963">Cytoplasm</keyword>
<dbReference type="GO" id="GO:0031072">
    <property type="term" value="F:heat shock protein binding"/>
    <property type="evidence" value="ECO:0007669"/>
    <property type="project" value="TreeGrafter"/>
</dbReference>
<evidence type="ECO:0000259" key="7">
    <source>
        <dbReference type="Pfam" id="PF13877"/>
    </source>
</evidence>
<accession>A0A8K0K3B7</accession>
<dbReference type="PANTHER" id="PTHR45984">
    <property type="entry name" value="RNA (RNA) POLYMERASE II ASSOCIATED PROTEIN HOMOLOG"/>
    <property type="match status" value="1"/>
</dbReference>
<dbReference type="GO" id="GO:0005829">
    <property type="term" value="C:cytosol"/>
    <property type="evidence" value="ECO:0007669"/>
    <property type="project" value="TreeGrafter"/>
</dbReference>
<dbReference type="InterPro" id="IPR011990">
    <property type="entry name" value="TPR-like_helical_dom_sf"/>
</dbReference>